<keyword evidence="6" id="KW-0997">Cell inner membrane</keyword>
<sequence length="346" mass="37181">MVEVRNADQLAGLPICIAEGDPEGVKCRDALHECGMRNGVRGGETFCQSSARSGFQRSVCSAGKQAPVHSAFRIHHSALRGQSGFTLIEILVVLMLVAIISVGSYALLDTFNSTDRALELRAEELRRFSMAMYRIDDDLRQLTARAVKNGYSGYEPALRGDEDELEFTRLGAANLTGEPRGELQRLSYSIGYAEDVPADVPDADSGGLLVRSRWQVLDRAPDSEPLAEPLLLGVDSLNLRYFDGDTEAWLSQWPPVTSRTDAAAAEMRLPRAVEMVLVTRNGGELRRVFSLPEVSATAGGGNLDSSGDDDDGRDGSGGDGGDSDPGDAESGETPEDGDQRGGRDSE</sequence>
<organism evidence="12 13">
    <name type="scientific">Microbulbifer donghaiensis</name>
    <dbReference type="NCBI Taxonomy" id="494016"/>
    <lineage>
        <taxon>Bacteria</taxon>
        <taxon>Pseudomonadati</taxon>
        <taxon>Pseudomonadota</taxon>
        <taxon>Gammaproteobacteria</taxon>
        <taxon>Cellvibrionales</taxon>
        <taxon>Microbulbiferaceae</taxon>
        <taxon>Microbulbifer</taxon>
    </lineage>
</organism>
<dbReference type="NCBIfam" id="TIGR01711">
    <property type="entry name" value="gspJ"/>
    <property type="match status" value="1"/>
</dbReference>
<dbReference type="PROSITE" id="PS00409">
    <property type="entry name" value="PROKAR_NTER_METHYL"/>
    <property type="match status" value="1"/>
</dbReference>
<evidence type="ECO:0000256" key="11">
    <source>
        <dbReference type="SAM" id="Phobius"/>
    </source>
</evidence>
<accession>A0A1M4UFJ1</accession>
<dbReference type="Gene3D" id="3.10.610.10">
    <property type="entry name" value="GSPII I/J protein-like"/>
    <property type="match status" value="1"/>
</dbReference>
<dbReference type="InterPro" id="IPR051621">
    <property type="entry name" value="T2SS_protein_J"/>
</dbReference>
<name>A0A1M4UFJ1_9GAMM</name>
<protein>
    <recommendedName>
        <fullName evidence="3">Type II secretion system protein J</fullName>
    </recommendedName>
</protein>
<feature type="region of interest" description="Disordered" evidence="10">
    <location>
        <begin position="295"/>
        <end position="346"/>
    </location>
</feature>
<evidence type="ECO:0000256" key="2">
    <source>
        <dbReference type="ARBA" id="ARBA00011084"/>
    </source>
</evidence>
<evidence type="ECO:0000313" key="13">
    <source>
        <dbReference type="Proteomes" id="UP000184170"/>
    </source>
</evidence>
<dbReference type="AlphaFoldDB" id="A0A1M4UFJ1"/>
<gene>
    <name evidence="12" type="ORF">SAMN04487965_0144</name>
</gene>
<dbReference type="Pfam" id="PF07963">
    <property type="entry name" value="N_methyl"/>
    <property type="match status" value="1"/>
</dbReference>
<feature type="transmembrane region" description="Helical" evidence="11">
    <location>
        <begin position="85"/>
        <end position="108"/>
    </location>
</feature>
<feature type="compositionally biased region" description="Acidic residues" evidence="10">
    <location>
        <begin position="321"/>
        <end position="336"/>
    </location>
</feature>
<evidence type="ECO:0000256" key="4">
    <source>
        <dbReference type="ARBA" id="ARBA00022475"/>
    </source>
</evidence>
<keyword evidence="8 11" id="KW-1133">Transmembrane helix</keyword>
<dbReference type="PANTHER" id="PTHR39583:SF2">
    <property type="entry name" value="TYPE II SECRETION SYSTEM PROTEIN J"/>
    <property type="match status" value="1"/>
</dbReference>
<dbReference type="GO" id="GO:0005886">
    <property type="term" value="C:plasma membrane"/>
    <property type="evidence" value="ECO:0007669"/>
    <property type="project" value="UniProtKB-SubCell"/>
</dbReference>
<evidence type="ECO:0000256" key="6">
    <source>
        <dbReference type="ARBA" id="ARBA00022519"/>
    </source>
</evidence>
<dbReference type="PANTHER" id="PTHR39583">
    <property type="entry name" value="TYPE II SECRETION SYSTEM PROTEIN J-RELATED"/>
    <property type="match status" value="1"/>
</dbReference>
<evidence type="ECO:0000256" key="7">
    <source>
        <dbReference type="ARBA" id="ARBA00022692"/>
    </source>
</evidence>
<dbReference type="NCBIfam" id="TIGR02532">
    <property type="entry name" value="IV_pilin_GFxxxE"/>
    <property type="match status" value="1"/>
</dbReference>
<proteinExistence type="inferred from homology"/>
<keyword evidence="4" id="KW-1003">Cell membrane</keyword>
<dbReference type="GO" id="GO:0015627">
    <property type="term" value="C:type II protein secretion system complex"/>
    <property type="evidence" value="ECO:0007669"/>
    <property type="project" value="InterPro"/>
</dbReference>
<reference evidence="13" key="1">
    <citation type="submission" date="2016-11" db="EMBL/GenBank/DDBJ databases">
        <authorList>
            <person name="Varghese N."/>
            <person name="Submissions S."/>
        </authorList>
    </citation>
    <scope>NUCLEOTIDE SEQUENCE [LARGE SCALE GENOMIC DNA]</scope>
    <source>
        <strain evidence="13">CGMCC 1.7063</strain>
    </source>
</reference>
<keyword evidence="13" id="KW-1185">Reference proteome</keyword>
<dbReference type="EMBL" id="FQVA01000001">
    <property type="protein sequence ID" value="SHE55456.1"/>
    <property type="molecule type" value="Genomic_DNA"/>
</dbReference>
<comment type="subcellular location">
    <subcellularLocation>
        <location evidence="1">Cell inner membrane</location>
        <topology evidence="1">Single-pass membrane protein</topology>
    </subcellularLocation>
</comment>
<keyword evidence="7 11" id="KW-0812">Transmembrane</keyword>
<evidence type="ECO:0000256" key="10">
    <source>
        <dbReference type="SAM" id="MobiDB-lite"/>
    </source>
</evidence>
<evidence type="ECO:0000256" key="3">
    <source>
        <dbReference type="ARBA" id="ARBA00021539"/>
    </source>
</evidence>
<dbReference type="InterPro" id="IPR012902">
    <property type="entry name" value="N_methyl_site"/>
</dbReference>
<evidence type="ECO:0000256" key="5">
    <source>
        <dbReference type="ARBA" id="ARBA00022481"/>
    </source>
</evidence>
<evidence type="ECO:0000313" key="12">
    <source>
        <dbReference type="EMBL" id="SHE55456.1"/>
    </source>
</evidence>
<dbReference type="STRING" id="494016.SAMN04487965_0144"/>
<dbReference type="Pfam" id="PF11612">
    <property type="entry name" value="T2SSJ"/>
    <property type="match status" value="1"/>
</dbReference>
<keyword evidence="9 11" id="KW-0472">Membrane</keyword>
<evidence type="ECO:0000256" key="8">
    <source>
        <dbReference type="ARBA" id="ARBA00022989"/>
    </source>
</evidence>
<dbReference type="Gene3D" id="2.10.70.20">
    <property type="entry name" value="gspk-gspi-gspj complex like domains"/>
    <property type="match status" value="1"/>
</dbReference>
<feature type="compositionally biased region" description="Basic and acidic residues" evidence="10">
    <location>
        <begin position="337"/>
        <end position="346"/>
    </location>
</feature>
<evidence type="ECO:0000256" key="1">
    <source>
        <dbReference type="ARBA" id="ARBA00004377"/>
    </source>
</evidence>
<dbReference type="SUPFAM" id="SSF54523">
    <property type="entry name" value="Pili subunits"/>
    <property type="match status" value="1"/>
</dbReference>
<dbReference type="GO" id="GO:0015628">
    <property type="term" value="P:protein secretion by the type II secretion system"/>
    <property type="evidence" value="ECO:0007669"/>
    <property type="project" value="InterPro"/>
</dbReference>
<keyword evidence="5" id="KW-0488">Methylation</keyword>
<comment type="similarity">
    <text evidence="2">Belongs to the GSP J family.</text>
</comment>
<dbReference type="Proteomes" id="UP000184170">
    <property type="component" value="Unassembled WGS sequence"/>
</dbReference>
<evidence type="ECO:0000256" key="9">
    <source>
        <dbReference type="ARBA" id="ARBA00023136"/>
    </source>
</evidence>
<dbReference type="InterPro" id="IPR010055">
    <property type="entry name" value="T2SS_protein-GspJ"/>
</dbReference>
<dbReference type="InterPro" id="IPR045584">
    <property type="entry name" value="Pilin-like"/>
</dbReference>